<reference evidence="2" key="2">
    <citation type="submission" date="2024-05" db="EMBL/GenBank/DDBJ databases">
        <authorList>
            <person name="Matrishin C.B."/>
            <person name="Kauffman K.M."/>
        </authorList>
    </citation>
    <scope>NUCLEOTIDE SEQUENCE</scope>
</reference>
<dbReference type="EMBL" id="BK068106">
    <property type="protein sequence ID" value="DBA55899.1"/>
    <property type="molecule type" value="Genomic_DNA"/>
</dbReference>
<feature type="compositionally biased region" description="Pro residues" evidence="1">
    <location>
        <begin position="1"/>
        <end position="10"/>
    </location>
</feature>
<sequence>MLLSKQPPPVSAMNSHKTATNRARVSGVERAVMSIVSLFLRERTAAYTRLT</sequence>
<reference evidence="2" key="1">
    <citation type="journal article" date="2023" name="Microbiome">
        <title>Phages are unrecognized players in the ecology of the oral pathogen Porphyromonas gingivalis.</title>
        <authorList>
            <person name="Matrishin C.B."/>
            <person name="Haase E.M."/>
            <person name="Dewhirst F.E."/>
            <person name="Mark Welch J.L."/>
            <person name="Miranda-Sanchez F."/>
            <person name="Chen T."/>
            <person name="MacFarland D.C."/>
            <person name="Kauffman K.M."/>
        </authorList>
    </citation>
    <scope>NUCLEOTIDE SEQUENCE</scope>
</reference>
<protein>
    <submittedName>
        <fullName evidence="2">Uncharacterized protein</fullName>
    </submittedName>
</protein>
<evidence type="ECO:0000313" key="2">
    <source>
        <dbReference type="EMBL" id="DBA55899.1"/>
    </source>
</evidence>
<evidence type="ECO:0000256" key="1">
    <source>
        <dbReference type="SAM" id="MobiDB-lite"/>
    </source>
</evidence>
<accession>A0AAT9JE43</accession>
<proteinExistence type="predicted"/>
<organism evidence="2">
    <name type="scientific">Porphyromonas phage phage025a_SJD11</name>
    <dbReference type="NCBI Taxonomy" id="3154115"/>
    <lineage>
        <taxon>Viruses</taxon>
        <taxon>Duplodnaviria</taxon>
        <taxon>Heunggongvirae</taxon>
        <taxon>Uroviricota</taxon>
        <taxon>Caudoviricetes</taxon>
        <taxon>Nixviridae</taxon>
        <taxon>Haasevirus</taxon>
        <taxon>Haasevirus pging00R</taxon>
    </lineage>
</organism>
<feature type="region of interest" description="Disordered" evidence="1">
    <location>
        <begin position="1"/>
        <end position="22"/>
    </location>
</feature>
<feature type="compositionally biased region" description="Polar residues" evidence="1">
    <location>
        <begin position="12"/>
        <end position="22"/>
    </location>
</feature>
<name>A0AAT9JE43_9CAUD</name>